<keyword evidence="1" id="KW-0808">Transferase</keyword>
<dbReference type="InterPro" id="IPR029063">
    <property type="entry name" value="SAM-dependent_MTases_sf"/>
</dbReference>
<keyword evidence="1" id="KW-0489">Methyltransferase</keyword>
<evidence type="ECO:0000313" key="2">
    <source>
        <dbReference type="Proteomes" id="UP000070096"/>
    </source>
</evidence>
<protein>
    <submittedName>
        <fullName evidence="1">Methyltransferase</fullName>
    </submittedName>
</protein>
<dbReference type="Gene3D" id="3.40.50.150">
    <property type="entry name" value="Vaccinia Virus protein VP39"/>
    <property type="match status" value="1"/>
</dbReference>
<dbReference type="PANTHER" id="PTHR43861:SF6">
    <property type="entry name" value="METHYLTRANSFERASE TYPE 11"/>
    <property type="match status" value="1"/>
</dbReference>
<proteinExistence type="predicted"/>
<dbReference type="EMBL" id="LQRC01000213">
    <property type="protein sequence ID" value="KXT70583.1"/>
    <property type="molecule type" value="Genomic_DNA"/>
</dbReference>
<name>A0A139N3S6_STRGN</name>
<sequence length="210" mass="23787">MKEFKNKDYATEIRQKIPGYDVMLYVIFRGVLLRLAPSLKVDKVLALASQTDELNALASLFPKAGVTVVEPSEAMLQELKRQVHLPQAEYLNSRFEEAVLPSAYQICSCLLVLQFVENPSLFLRKIYDSLSEGGLLILSFFSNQQLGYWKTLASELGADQQQIQRTYENQASLMNSLSPQEVADLLEEAGFTNIEQVCQVLSTFVWIIRK</sequence>
<organism evidence="1 2">
    <name type="scientific">Streptococcus gordonii</name>
    <dbReference type="NCBI Taxonomy" id="1302"/>
    <lineage>
        <taxon>Bacteria</taxon>
        <taxon>Bacillati</taxon>
        <taxon>Bacillota</taxon>
        <taxon>Bacilli</taxon>
        <taxon>Lactobacillales</taxon>
        <taxon>Streptococcaceae</taxon>
        <taxon>Streptococcus</taxon>
    </lineage>
</organism>
<dbReference type="Proteomes" id="UP000070096">
    <property type="component" value="Unassembled WGS sequence"/>
</dbReference>
<dbReference type="PANTHER" id="PTHR43861">
    <property type="entry name" value="TRANS-ACONITATE 2-METHYLTRANSFERASE-RELATED"/>
    <property type="match status" value="1"/>
</dbReference>
<dbReference type="GO" id="GO:0008168">
    <property type="term" value="F:methyltransferase activity"/>
    <property type="evidence" value="ECO:0007669"/>
    <property type="project" value="UniProtKB-KW"/>
</dbReference>
<reference evidence="1 2" key="1">
    <citation type="submission" date="2016-01" db="EMBL/GenBank/DDBJ databases">
        <title>Highly variable Streptococcus oralis are common among viridans streptococci isolated from primates.</title>
        <authorList>
            <person name="Denapaite D."/>
            <person name="Rieger M."/>
            <person name="Koendgen S."/>
            <person name="Brueckner R."/>
            <person name="Ochigava I."/>
            <person name="Kappeler P."/>
            <person name="Maetz-Rensing K."/>
            <person name="Leendertz F."/>
            <person name="Hakenbeck R."/>
        </authorList>
    </citation>
    <scope>NUCLEOTIDE SEQUENCE [LARGE SCALE GENOMIC DNA]</scope>
    <source>
        <strain evidence="1 2">DD07</strain>
    </source>
</reference>
<dbReference type="Pfam" id="PF13489">
    <property type="entry name" value="Methyltransf_23"/>
    <property type="match status" value="1"/>
</dbReference>
<dbReference type="AlphaFoldDB" id="A0A139N3S6"/>
<dbReference type="GO" id="GO:0032259">
    <property type="term" value="P:methylation"/>
    <property type="evidence" value="ECO:0007669"/>
    <property type="project" value="UniProtKB-KW"/>
</dbReference>
<dbReference type="SUPFAM" id="SSF53335">
    <property type="entry name" value="S-adenosyl-L-methionine-dependent methyltransferases"/>
    <property type="match status" value="1"/>
</dbReference>
<comment type="caution">
    <text evidence="1">The sequence shown here is derived from an EMBL/GenBank/DDBJ whole genome shotgun (WGS) entry which is preliminary data.</text>
</comment>
<accession>A0A139N3S6</accession>
<gene>
    <name evidence="1" type="ORF">SGODD07_01480</name>
</gene>
<evidence type="ECO:0000313" key="1">
    <source>
        <dbReference type="EMBL" id="KXT70583.1"/>
    </source>
</evidence>
<dbReference type="CDD" id="cd02440">
    <property type="entry name" value="AdoMet_MTases"/>
    <property type="match status" value="1"/>
</dbReference>
<dbReference type="PATRIC" id="fig|1302.21.peg.1655"/>